<feature type="signal peptide" evidence="2">
    <location>
        <begin position="1"/>
        <end position="18"/>
    </location>
</feature>
<name>A0A0C9UMA8_SPHS4</name>
<organism evidence="3 4">
    <name type="scientific">Sphaerobolus stellatus (strain SS14)</name>
    <dbReference type="NCBI Taxonomy" id="990650"/>
    <lineage>
        <taxon>Eukaryota</taxon>
        <taxon>Fungi</taxon>
        <taxon>Dikarya</taxon>
        <taxon>Basidiomycota</taxon>
        <taxon>Agaricomycotina</taxon>
        <taxon>Agaricomycetes</taxon>
        <taxon>Phallomycetidae</taxon>
        <taxon>Geastrales</taxon>
        <taxon>Sphaerobolaceae</taxon>
        <taxon>Sphaerobolus</taxon>
    </lineage>
</organism>
<accession>A0A0C9UMA8</accession>
<dbReference type="AlphaFoldDB" id="A0A0C9UMA8"/>
<reference evidence="3 4" key="1">
    <citation type="submission" date="2014-06" db="EMBL/GenBank/DDBJ databases">
        <title>Evolutionary Origins and Diversification of the Mycorrhizal Mutualists.</title>
        <authorList>
            <consortium name="DOE Joint Genome Institute"/>
            <consortium name="Mycorrhizal Genomics Consortium"/>
            <person name="Kohler A."/>
            <person name="Kuo A."/>
            <person name="Nagy L.G."/>
            <person name="Floudas D."/>
            <person name="Copeland A."/>
            <person name="Barry K.W."/>
            <person name="Cichocki N."/>
            <person name="Veneault-Fourrey C."/>
            <person name="LaButti K."/>
            <person name="Lindquist E.A."/>
            <person name="Lipzen A."/>
            <person name="Lundell T."/>
            <person name="Morin E."/>
            <person name="Murat C."/>
            <person name="Riley R."/>
            <person name="Ohm R."/>
            <person name="Sun H."/>
            <person name="Tunlid A."/>
            <person name="Henrissat B."/>
            <person name="Grigoriev I.V."/>
            <person name="Hibbett D.S."/>
            <person name="Martin F."/>
        </authorList>
    </citation>
    <scope>NUCLEOTIDE SEQUENCE [LARGE SCALE GENOMIC DNA]</scope>
    <source>
        <strain evidence="3 4">SS14</strain>
    </source>
</reference>
<evidence type="ECO:0000256" key="2">
    <source>
        <dbReference type="SAM" id="SignalP"/>
    </source>
</evidence>
<feature type="compositionally biased region" description="Low complexity" evidence="1">
    <location>
        <begin position="151"/>
        <end position="161"/>
    </location>
</feature>
<dbReference type="Gene3D" id="2.60.40.420">
    <property type="entry name" value="Cupredoxins - blue copper proteins"/>
    <property type="match status" value="2"/>
</dbReference>
<dbReference type="HOGENOM" id="CLU_060348_0_0_1"/>
<keyword evidence="2" id="KW-0732">Signal</keyword>
<dbReference type="PANTHER" id="PTHR34883">
    <property type="entry name" value="SERINE-RICH PROTEIN, PUTATIVE-RELATED-RELATED"/>
    <property type="match status" value="1"/>
</dbReference>
<sequence>MLFSLASTVLSLVALTQAVDHAVIVGGPGGVVAFNPTSVNAVVGDTITFTFQQKNHTVTQSSFQNPCTPVEGGFDSGFQPVGADNLSGPFPAASITVQNTDPIWVFCRQTGHCAAGMVFAVNPGAGQLAAFQAAAKATGANSSTAASASTTTTSAAASETTLNPAPAGTTTGTQSTGGVDHKILVGDNGTLTFNPSNIDAQVGDTITFEFRAKNHTISQSSFSQPCRLLGATSGIPGFDSGFMPVPANSTSFPRYTVTVNDTKPIWAYCRQTNPASHCGSGMVFAANAVETGPNNFTAFVELAKELNGTTTAGSGKSNGASSVSIHHVITFVALAFGISFSF</sequence>
<feature type="compositionally biased region" description="Low complexity" evidence="1">
    <location>
        <begin position="168"/>
        <end position="178"/>
    </location>
</feature>
<evidence type="ECO:0000256" key="1">
    <source>
        <dbReference type="SAM" id="MobiDB-lite"/>
    </source>
</evidence>
<gene>
    <name evidence="3" type="ORF">M422DRAFT_228215</name>
</gene>
<dbReference type="CDD" id="cd00920">
    <property type="entry name" value="Cupredoxin"/>
    <property type="match status" value="2"/>
</dbReference>
<keyword evidence="4" id="KW-1185">Reference proteome</keyword>
<dbReference type="InterPro" id="IPR052953">
    <property type="entry name" value="Ser-rich/MCO-related"/>
</dbReference>
<feature type="region of interest" description="Disordered" evidence="1">
    <location>
        <begin position="151"/>
        <end position="179"/>
    </location>
</feature>
<dbReference type="EMBL" id="KN837118">
    <property type="protein sequence ID" value="KIJ44198.1"/>
    <property type="molecule type" value="Genomic_DNA"/>
</dbReference>
<evidence type="ECO:0008006" key="5">
    <source>
        <dbReference type="Google" id="ProtNLM"/>
    </source>
</evidence>
<proteinExistence type="predicted"/>
<dbReference type="OrthoDB" id="1921208at2759"/>
<dbReference type="SUPFAM" id="SSF49503">
    <property type="entry name" value="Cupredoxins"/>
    <property type="match status" value="2"/>
</dbReference>
<evidence type="ECO:0000313" key="4">
    <source>
        <dbReference type="Proteomes" id="UP000054279"/>
    </source>
</evidence>
<feature type="chain" id="PRO_5002204259" description="Cupredoxin" evidence="2">
    <location>
        <begin position="19"/>
        <end position="342"/>
    </location>
</feature>
<dbReference type="PANTHER" id="PTHR34883:SF15">
    <property type="entry name" value="EXTRACELLULAR SERINE-RICH PROTEIN"/>
    <property type="match status" value="1"/>
</dbReference>
<dbReference type="Proteomes" id="UP000054279">
    <property type="component" value="Unassembled WGS sequence"/>
</dbReference>
<dbReference type="InterPro" id="IPR008972">
    <property type="entry name" value="Cupredoxin"/>
</dbReference>
<protein>
    <recommendedName>
        <fullName evidence="5">Cupredoxin</fullName>
    </recommendedName>
</protein>
<evidence type="ECO:0000313" key="3">
    <source>
        <dbReference type="EMBL" id="KIJ44198.1"/>
    </source>
</evidence>